<dbReference type="GO" id="GO:0004984">
    <property type="term" value="F:olfactory receptor activity"/>
    <property type="evidence" value="ECO:0007669"/>
    <property type="project" value="TreeGrafter"/>
</dbReference>
<dbReference type="EMBL" id="OZ035829">
    <property type="protein sequence ID" value="CAL1612266.1"/>
    <property type="molecule type" value="Genomic_DNA"/>
</dbReference>
<feature type="transmembrane region" description="Helical" evidence="5">
    <location>
        <begin position="79"/>
        <end position="94"/>
    </location>
</feature>
<keyword evidence="2 5" id="KW-0812">Transmembrane</keyword>
<keyword evidence="8" id="KW-1185">Reference proteome</keyword>
<evidence type="ECO:0000313" key="7">
    <source>
        <dbReference type="EMBL" id="CAL1612266.1"/>
    </source>
</evidence>
<feature type="domain" description="G-protein coupled receptors family 1 profile" evidence="6">
    <location>
        <begin position="29"/>
        <end position="276"/>
    </location>
</feature>
<gene>
    <name evidence="7" type="ORF">KC01_LOCUS38604</name>
</gene>
<feature type="transmembrane region" description="Helical" evidence="5">
    <location>
        <begin position="49"/>
        <end position="72"/>
    </location>
</feature>
<proteinExistence type="predicted"/>
<dbReference type="GO" id="GO:0016020">
    <property type="term" value="C:membrane"/>
    <property type="evidence" value="ECO:0007669"/>
    <property type="project" value="UniProtKB-SubCell"/>
</dbReference>
<dbReference type="SUPFAM" id="SSF81321">
    <property type="entry name" value="Family A G protein-coupled receptor-like"/>
    <property type="match status" value="1"/>
</dbReference>
<dbReference type="InterPro" id="IPR017452">
    <property type="entry name" value="GPCR_Rhodpsn_7TM"/>
</dbReference>
<evidence type="ECO:0000313" key="8">
    <source>
        <dbReference type="Proteomes" id="UP001497482"/>
    </source>
</evidence>
<feature type="transmembrane region" description="Helical" evidence="5">
    <location>
        <begin position="218"/>
        <end position="237"/>
    </location>
</feature>
<sequence>MVLIYRDTFESSVAKNVFLVALGLLINYINGTLLHTYSKHQIFYTNPRYILFAHMVLNDMLQLTLSVAMFVLSNTSRQMLCPLCLLLLCLSVLTTHNIPFCLAVMAAECYIAVCFPLQHAQLCTKRCTYGLIAGIWSLTILIILPDIFILALSRPASFFTSTVYCERTAVFGHPLIMAKRDVQYMVYLCAVWSVLIFTYCHVFCAARAASSEKQSKKARNTILLHGFQLLLCLLSYVDHLLLRLLRTWFLKYIVHISFVLYIVVMILPRLISPVLYGLRDKTFRHHLPKYMILTVVVRV</sequence>
<dbReference type="Pfam" id="PF00001">
    <property type="entry name" value="7tm_1"/>
    <property type="match status" value="1"/>
</dbReference>
<dbReference type="PANTHER" id="PTHR26451">
    <property type="entry name" value="G_PROTEIN_RECEP_F1_2 DOMAIN-CONTAINING PROTEIN"/>
    <property type="match status" value="1"/>
</dbReference>
<dbReference type="Proteomes" id="UP001497482">
    <property type="component" value="Chromosome 7"/>
</dbReference>
<dbReference type="PROSITE" id="PS50262">
    <property type="entry name" value="G_PROTEIN_RECEP_F1_2"/>
    <property type="match status" value="1"/>
</dbReference>
<dbReference type="PANTHER" id="PTHR26451:SF998">
    <property type="entry name" value="ODORANT RECEPTOR-RELATED"/>
    <property type="match status" value="1"/>
</dbReference>
<accession>A0AAV2MFY0</accession>
<evidence type="ECO:0000256" key="1">
    <source>
        <dbReference type="ARBA" id="ARBA00004370"/>
    </source>
</evidence>
<feature type="transmembrane region" description="Helical" evidence="5">
    <location>
        <begin position="12"/>
        <end position="29"/>
    </location>
</feature>
<feature type="transmembrane region" description="Helical" evidence="5">
    <location>
        <begin position="184"/>
        <end position="206"/>
    </location>
</feature>
<dbReference type="InterPro" id="IPR000276">
    <property type="entry name" value="GPCR_Rhodpsn"/>
</dbReference>
<dbReference type="Gene3D" id="1.20.1070.10">
    <property type="entry name" value="Rhodopsin 7-helix transmembrane proteins"/>
    <property type="match status" value="1"/>
</dbReference>
<evidence type="ECO:0000256" key="3">
    <source>
        <dbReference type="ARBA" id="ARBA00022989"/>
    </source>
</evidence>
<evidence type="ECO:0000256" key="4">
    <source>
        <dbReference type="ARBA" id="ARBA00023136"/>
    </source>
</evidence>
<keyword evidence="4 5" id="KW-0472">Membrane</keyword>
<evidence type="ECO:0000256" key="2">
    <source>
        <dbReference type="ARBA" id="ARBA00022692"/>
    </source>
</evidence>
<dbReference type="FunFam" id="1.20.1070.10:FF:000096">
    <property type="entry name" value="Odorant receptor 131-2"/>
    <property type="match status" value="1"/>
</dbReference>
<dbReference type="InterPro" id="IPR052921">
    <property type="entry name" value="GPCR1_Superfamily_Member"/>
</dbReference>
<dbReference type="GO" id="GO:0005549">
    <property type="term" value="F:odorant binding"/>
    <property type="evidence" value="ECO:0007669"/>
    <property type="project" value="TreeGrafter"/>
</dbReference>
<organism evidence="7 8">
    <name type="scientific">Knipowitschia caucasica</name>
    <name type="common">Caucasian dwarf goby</name>
    <name type="synonym">Pomatoschistus caucasicus</name>
    <dbReference type="NCBI Taxonomy" id="637954"/>
    <lineage>
        <taxon>Eukaryota</taxon>
        <taxon>Metazoa</taxon>
        <taxon>Chordata</taxon>
        <taxon>Craniata</taxon>
        <taxon>Vertebrata</taxon>
        <taxon>Euteleostomi</taxon>
        <taxon>Actinopterygii</taxon>
        <taxon>Neopterygii</taxon>
        <taxon>Teleostei</taxon>
        <taxon>Neoteleostei</taxon>
        <taxon>Acanthomorphata</taxon>
        <taxon>Gobiaria</taxon>
        <taxon>Gobiiformes</taxon>
        <taxon>Gobioidei</taxon>
        <taxon>Gobiidae</taxon>
        <taxon>Gobiinae</taxon>
        <taxon>Knipowitschia</taxon>
    </lineage>
</organism>
<evidence type="ECO:0000259" key="6">
    <source>
        <dbReference type="PROSITE" id="PS50262"/>
    </source>
</evidence>
<dbReference type="GO" id="GO:0004930">
    <property type="term" value="F:G protein-coupled receptor activity"/>
    <property type="evidence" value="ECO:0007669"/>
    <property type="project" value="InterPro"/>
</dbReference>
<dbReference type="AlphaFoldDB" id="A0AAV2MFY0"/>
<feature type="transmembrane region" description="Helical" evidence="5">
    <location>
        <begin position="129"/>
        <end position="152"/>
    </location>
</feature>
<feature type="transmembrane region" description="Helical" evidence="5">
    <location>
        <begin position="249"/>
        <end position="271"/>
    </location>
</feature>
<name>A0AAV2MFY0_KNICA</name>
<keyword evidence="3 5" id="KW-1133">Transmembrane helix</keyword>
<reference evidence="7 8" key="1">
    <citation type="submission" date="2024-04" db="EMBL/GenBank/DDBJ databases">
        <authorList>
            <person name="Waldvogel A.-M."/>
            <person name="Schoenle A."/>
        </authorList>
    </citation>
    <scope>NUCLEOTIDE SEQUENCE [LARGE SCALE GENOMIC DNA]</scope>
</reference>
<feature type="transmembrane region" description="Helical" evidence="5">
    <location>
        <begin position="100"/>
        <end position="117"/>
    </location>
</feature>
<evidence type="ECO:0000256" key="5">
    <source>
        <dbReference type="SAM" id="Phobius"/>
    </source>
</evidence>
<protein>
    <recommendedName>
        <fullName evidence="6">G-protein coupled receptors family 1 profile domain-containing protein</fullName>
    </recommendedName>
</protein>
<comment type="subcellular location">
    <subcellularLocation>
        <location evidence="1">Membrane</location>
    </subcellularLocation>
</comment>